<gene>
    <name evidence="6" type="ORF">RFULGI_LOCUS16200</name>
</gene>
<dbReference type="InterPro" id="IPR049940">
    <property type="entry name" value="GluQ/Sye"/>
</dbReference>
<keyword evidence="3" id="KW-0067">ATP-binding</keyword>
<comment type="caution">
    <text evidence="6">The sequence shown here is derived from an EMBL/GenBank/DDBJ whole genome shotgun (WGS) entry which is preliminary data.</text>
</comment>
<accession>A0A9N9JM85</accession>
<evidence type="ECO:0000313" key="7">
    <source>
        <dbReference type="Proteomes" id="UP000789396"/>
    </source>
</evidence>
<dbReference type="SUPFAM" id="SSF52374">
    <property type="entry name" value="Nucleotidylyl transferase"/>
    <property type="match status" value="1"/>
</dbReference>
<dbReference type="GO" id="GO:0004818">
    <property type="term" value="F:glutamate-tRNA ligase activity"/>
    <property type="evidence" value="ECO:0007669"/>
    <property type="project" value="TreeGrafter"/>
</dbReference>
<dbReference type="InterPro" id="IPR014729">
    <property type="entry name" value="Rossmann-like_a/b/a_fold"/>
</dbReference>
<feature type="domain" description="Glutamyl/glutaminyl-tRNA synthetase class Ib catalytic" evidence="5">
    <location>
        <begin position="15"/>
        <end position="58"/>
    </location>
</feature>
<dbReference type="OrthoDB" id="428822at2759"/>
<keyword evidence="2" id="KW-0547">Nucleotide-binding</keyword>
<sequence length="58" mass="6514">SCKRFFQTVQPTAPVRVRFAPSPTGHLHLGGLRTALFNYLLARKTGGVFVLRIEDTDR</sequence>
<keyword evidence="1" id="KW-0436">Ligase</keyword>
<dbReference type="InterPro" id="IPR001412">
    <property type="entry name" value="aa-tRNA-synth_I_CS"/>
</dbReference>
<dbReference type="PROSITE" id="PS00178">
    <property type="entry name" value="AA_TRNA_LIGASE_I"/>
    <property type="match status" value="1"/>
</dbReference>
<feature type="non-terminal residue" evidence="6">
    <location>
        <position position="1"/>
    </location>
</feature>
<reference evidence="6" key="1">
    <citation type="submission" date="2021-06" db="EMBL/GenBank/DDBJ databases">
        <authorList>
            <person name="Kallberg Y."/>
            <person name="Tangrot J."/>
            <person name="Rosling A."/>
        </authorList>
    </citation>
    <scope>NUCLEOTIDE SEQUENCE</scope>
    <source>
        <strain evidence="6">IN212</strain>
    </source>
</reference>
<evidence type="ECO:0000259" key="5">
    <source>
        <dbReference type="Pfam" id="PF00749"/>
    </source>
</evidence>
<name>A0A9N9JM85_9GLOM</name>
<evidence type="ECO:0000313" key="6">
    <source>
        <dbReference type="EMBL" id="CAG8785410.1"/>
    </source>
</evidence>
<protein>
    <submittedName>
        <fullName evidence="6">15484_t:CDS:1</fullName>
    </submittedName>
</protein>
<dbReference type="GO" id="GO:0005739">
    <property type="term" value="C:mitochondrion"/>
    <property type="evidence" value="ECO:0007669"/>
    <property type="project" value="TreeGrafter"/>
</dbReference>
<dbReference type="AlphaFoldDB" id="A0A9N9JM85"/>
<dbReference type="PRINTS" id="PR00987">
    <property type="entry name" value="TRNASYNTHGLU"/>
</dbReference>
<dbReference type="PANTHER" id="PTHR43311:SF2">
    <property type="entry name" value="GLUTAMATE--TRNA LIGASE, MITOCHONDRIAL-RELATED"/>
    <property type="match status" value="1"/>
</dbReference>
<dbReference type="Gene3D" id="3.40.50.620">
    <property type="entry name" value="HUPs"/>
    <property type="match status" value="1"/>
</dbReference>
<keyword evidence="7" id="KW-1185">Reference proteome</keyword>
<dbReference type="Proteomes" id="UP000789396">
    <property type="component" value="Unassembled WGS sequence"/>
</dbReference>
<evidence type="ECO:0000256" key="4">
    <source>
        <dbReference type="ARBA" id="ARBA00023146"/>
    </source>
</evidence>
<feature type="non-terminal residue" evidence="6">
    <location>
        <position position="58"/>
    </location>
</feature>
<keyword evidence="4" id="KW-0030">Aminoacyl-tRNA synthetase</keyword>
<evidence type="ECO:0000256" key="1">
    <source>
        <dbReference type="ARBA" id="ARBA00022598"/>
    </source>
</evidence>
<dbReference type="InterPro" id="IPR020058">
    <property type="entry name" value="Glu/Gln-tRNA-synth_Ib_cat-dom"/>
</dbReference>
<dbReference type="Pfam" id="PF00749">
    <property type="entry name" value="tRNA-synt_1c"/>
    <property type="match status" value="1"/>
</dbReference>
<dbReference type="PANTHER" id="PTHR43311">
    <property type="entry name" value="GLUTAMATE--TRNA LIGASE"/>
    <property type="match status" value="1"/>
</dbReference>
<dbReference type="EMBL" id="CAJVPZ010056201">
    <property type="protein sequence ID" value="CAG8785410.1"/>
    <property type="molecule type" value="Genomic_DNA"/>
</dbReference>
<dbReference type="GO" id="GO:0005524">
    <property type="term" value="F:ATP binding"/>
    <property type="evidence" value="ECO:0007669"/>
    <property type="project" value="UniProtKB-KW"/>
</dbReference>
<proteinExistence type="predicted"/>
<evidence type="ECO:0000256" key="2">
    <source>
        <dbReference type="ARBA" id="ARBA00022741"/>
    </source>
</evidence>
<evidence type="ECO:0000256" key="3">
    <source>
        <dbReference type="ARBA" id="ARBA00022840"/>
    </source>
</evidence>
<dbReference type="InterPro" id="IPR000924">
    <property type="entry name" value="Glu/Gln-tRNA-synth"/>
</dbReference>
<organism evidence="6 7">
    <name type="scientific">Racocetra fulgida</name>
    <dbReference type="NCBI Taxonomy" id="60492"/>
    <lineage>
        <taxon>Eukaryota</taxon>
        <taxon>Fungi</taxon>
        <taxon>Fungi incertae sedis</taxon>
        <taxon>Mucoromycota</taxon>
        <taxon>Glomeromycotina</taxon>
        <taxon>Glomeromycetes</taxon>
        <taxon>Diversisporales</taxon>
        <taxon>Gigasporaceae</taxon>
        <taxon>Racocetra</taxon>
    </lineage>
</organism>
<dbReference type="GO" id="GO:0006424">
    <property type="term" value="P:glutamyl-tRNA aminoacylation"/>
    <property type="evidence" value="ECO:0007669"/>
    <property type="project" value="TreeGrafter"/>
</dbReference>